<name>A0A183EX83_9BILA</name>
<dbReference type="EMBL" id="UYRT01105765">
    <property type="protein sequence ID" value="VDN44375.1"/>
    <property type="molecule type" value="Genomic_DNA"/>
</dbReference>
<protein>
    <submittedName>
        <fullName evidence="3">Transposase</fullName>
    </submittedName>
</protein>
<dbReference type="Proteomes" id="UP000271098">
    <property type="component" value="Unassembled WGS sequence"/>
</dbReference>
<accession>A0A183EX83</accession>
<organism evidence="3">
    <name type="scientific">Gongylonema pulchrum</name>
    <dbReference type="NCBI Taxonomy" id="637853"/>
    <lineage>
        <taxon>Eukaryota</taxon>
        <taxon>Metazoa</taxon>
        <taxon>Ecdysozoa</taxon>
        <taxon>Nematoda</taxon>
        <taxon>Chromadorea</taxon>
        <taxon>Rhabditida</taxon>
        <taxon>Spirurina</taxon>
        <taxon>Spiruromorpha</taxon>
        <taxon>Spiruroidea</taxon>
        <taxon>Gongylonematidae</taxon>
        <taxon>Gongylonema</taxon>
    </lineage>
</organism>
<dbReference type="AlphaFoldDB" id="A0A183EX83"/>
<proteinExistence type="predicted"/>
<reference evidence="1 2" key="2">
    <citation type="submission" date="2018-11" db="EMBL/GenBank/DDBJ databases">
        <authorList>
            <consortium name="Pathogen Informatics"/>
        </authorList>
    </citation>
    <scope>NUCLEOTIDE SEQUENCE [LARGE SCALE GENOMIC DNA]</scope>
</reference>
<gene>
    <name evidence="1" type="ORF">GPUH_LOCUS25575</name>
</gene>
<sequence length="80" mass="9293">MLSAKRGITGWGGKPRRVNPGTARDRWQLMLRTIISRATCLLFLAVRAMTLEKKEPEKEALLKRHLRRYPLSNKLSLMNF</sequence>
<evidence type="ECO:0000313" key="2">
    <source>
        <dbReference type="Proteomes" id="UP000271098"/>
    </source>
</evidence>
<dbReference type="WBParaSite" id="GPUH_0002560401-mRNA-1">
    <property type="protein sequence ID" value="GPUH_0002560401-mRNA-1"/>
    <property type="gene ID" value="GPUH_0002560401"/>
</dbReference>
<evidence type="ECO:0000313" key="3">
    <source>
        <dbReference type="WBParaSite" id="GPUH_0002560401-mRNA-1"/>
    </source>
</evidence>
<reference evidence="3" key="1">
    <citation type="submission" date="2016-06" db="UniProtKB">
        <authorList>
            <consortium name="WormBaseParasite"/>
        </authorList>
    </citation>
    <scope>IDENTIFICATION</scope>
</reference>
<keyword evidence="2" id="KW-1185">Reference proteome</keyword>
<evidence type="ECO:0000313" key="1">
    <source>
        <dbReference type="EMBL" id="VDN44375.1"/>
    </source>
</evidence>